<dbReference type="EMBL" id="KY684105">
    <property type="protein sequence ID" value="ARF11022.1"/>
    <property type="molecule type" value="Genomic_DNA"/>
</dbReference>
<accession>A0A1V0SH31</accession>
<organism evidence="1">
    <name type="scientific">Hokovirus HKV1</name>
    <dbReference type="NCBI Taxonomy" id="1977638"/>
    <lineage>
        <taxon>Viruses</taxon>
        <taxon>Varidnaviria</taxon>
        <taxon>Bamfordvirae</taxon>
        <taxon>Nucleocytoviricota</taxon>
        <taxon>Megaviricetes</taxon>
        <taxon>Imitervirales</taxon>
        <taxon>Mimiviridae</taxon>
        <taxon>Klosneuvirinae</taxon>
        <taxon>Hokovirus</taxon>
    </lineage>
</organism>
<gene>
    <name evidence="1" type="ORF">Hokovirus_3_295</name>
</gene>
<protein>
    <submittedName>
        <fullName evidence="1">Uncharacterized protein</fullName>
    </submittedName>
</protein>
<evidence type="ECO:0000313" key="1">
    <source>
        <dbReference type="EMBL" id="ARF11022.1"/>
    </source>
</evidence>
<name>A0A1V0SH31_9VIRU</name>
<reference evidence="1" key="1">
    <citation type="journal article" date="2017" name="Science">
        <title>Giant viruses with an expanded complement of translation system components.</title>
        <authorList>
            <person name="Schulz F."/>
            <person name="Yutin N."/>
            <person name="Ivanova N.N."/>
            <person name="Ortega D.R."/>
            <person name="Lee T.K."/>
            <person name="Vierheilig J."/>
            <person name="Daims H."/>
            <person name="Horn M."/>
            <person name="Wagner M."/>
            <person name="Jensen G.J."/>
            <person name="Kyrpides N.C."/>
            <person name="Koonin E.V."/>
            <person name="Woyke T."/>
        </authorList>
    </citation>
    <scope>NUCLEOTIDE SEQUENCE</scope>
    <source>
        <strain evidence="1">HKV1</strain>
    </source>
</reference>
<sequence length="274" mass="33479">MEFKDTEIKEPKLRNRNYVYLELLERQIKTRELFEKRLKKYDHSKTIMGGKLFNIFSLYNDTSIQNYPEYPENYKIADVLSKKETIILKQLLEENLNHDVIFAKNLEKHMCLDQEIYESSEKIKLCYLGFKTYYQIYEEIENYDTNKDYHDYIYCLNTQDSGSISLHNTTLFVFKVDNFDKKYIFYSNFSERFYKTNEFIKLDYIPSEKFEPHLKIDHENINKREEHDYEFNFFDDQNNNINNNDYFEVLNESIHIRNIEHSYNKNILIKGIQK</sequence>
<proteinExistence type="predicted"/>